<gene>
    <name evidence="3" type="ORF">LSH36_918g00027</name>
</gene>
<dbReference type="EC" id="6.2.1.1" evidence="1"/>
<dbReference type="SUPFAM" id="SSF56801">
    <property type="entry name" value="Acetyl-CoA synthetase-like"/>
    <property type="match status" value="1"/>
</dbReference>
<dbReference type="Proteomes" id="UP001208570">
    <property type="component" value="Unassembled WGS sequence"/>
</dbReference>
<evidence type="ECO:0000313" key="4">
    <source>
        <dbReference type="Proteomes" id="UP001208570"/>
    </source>
</evidence>
<proteinExistence type="predicted"/>
<protein>
    <recommendedName>
        <fullName evidence="1">acetate--CoA ligase</fullName>
        <ecNumber evidence="1">6.2.1.1</ecNumber>
    </recommendedName>
</protein>
<organism evidence="3 4">
    <name type="scientific">Paralvinella palmiformis</name>
    <dbReference type="NCBI Taxonomy" id="53620"/>
    <lineage>
        <taxon>Eukaryota</taxon>
        <taxon>Metazoa</taxon>
        <taxon>Spiralia</taxon>
        <taxon>Lophotrochozoa</taxon>
        <taxon>Annelida</taxon>
        <taxon>Polychaeta</taxon>
        <taxon>Sedentaria</taxon>
        <taxon>Canalipalpata</taxon>
        <taxon>Terebellida</taxon>
        <taxon>Terebelliformia</taxon>
        <taxon>Alvinellidae</taxon>
        <taxon>Paralvinella</taxon>
    </lineage>
</organism>
<reference evidence="3" key="1">
    <citation type="journal article" date="2023" name="Mol. Biol. Evol.">
        <title>Third-Generation Sequencing Reveals the Adaptive Role of the Epigenome in Three Deep-Sea Polychaetes.</title>
        <authorList>
            <person name="Perez M."/>
            <person name="Aroh O."/>
            <person name="Sun Y."/>
            <person name="Lan Y."/>
            <person name="Juniper S.K."/>
            <person name="Young C.R."/>
            <person name="Angers B."/>
            <person name="Qian P.Y."/>
        </authorList>
    </citation>
    <scope>NUCLEOTIDE SEQUENCE</scope>
    <source>
        <strain evidence="3">P08H-3</strain>
    </source>
</reference>
<evidence type="ECO:0000259" key="2">
    <source>
        <dbReference type="Pfam" id="PF16177"/>
    </source>
</evidence>
<dbReference type="PANTHER" id="PTHR43347:SF3">
    <property type="entry name" value="ACYL-COA SYNTHETASE SHORT-CHAIN FAMILY MEMBER 3, MITOCHONDRIAL"/>
    <property type="match status" value="1"/>
</dbReference>
<dbReference type="InterPro" id="IPR042099">
    <property type="entry name" value="ANL_N_sf"/>
</dbReference>
<dbReference type="EMBL" id="JAODUP010000918">
    <property type="protein sequence ID" value="KAK2142749.1"/>
    <property type="molecule type" value="Genomic_DNA"/>
</dbReference>
<sequence length="274" mass="30550">MYGKMPRMASKIIQCGAQLSGRLCGHVKVAHTKHVQKYLGVLPSPRLYSNSVSASTKSSAANSSIYDREFSKSLNNPTEYWGEAAEKLVWHKKWDRVIDDSKSPFTSWFVGGELNTCFNAVDCHVDRGHGNQTAIIHDSPVTETIRKITYNELLSEPKVIISANGGIEPGRVIEYKPLLDTAIELSEHKPQTCIIVNRKYLDKAVVRPIGGHAVVLHWSMEKIYGIKPGEGKPVGTPDPSTYYRILRDHDVAAMFVAPTAMRALRRELSPFGYL</sequence>
<feature type="domain" description="Acetyl-coenzyme A synthetase N-terminal" evidence="2">
    <location>
        <begin position="66"/>
        <end position="120"/>
    </location>
</feature>
<dbReference type="InterPro" id="IPR032387">
    <property type="entry name" value="ACAS_N"/>
</dbReference>
<dbReference type="Pfam" id="PF16177">
    <property type="entry name" value="ACAS_N"/>
    <property type="match status" value="1"/>
</dbReference>
<comment type="caution">
    <text evidence="3">The sequence shown here is derived from an EMBL/GenBank/DDBJ whole genome shotgun (WGS) entry which is preliminary data.</text>
</comment>
<dbReference type="GO" id="GO:0050218">
    <property type="term" value="F:propionate-CoA ligase activity"/>
    <property type="evidence" value="ECO:0007669"/>
    <property type="project" value="TreeGrafter"/>
</dbReference>
<dbReference type="Gene3D" id="3.40.50.12780">
    <property type="entry name" value="N-terminal domain of ligase-like"/>
    <property type="match status" value="2"/>
</dbReference>
<keyword evidence="4" id="KW-1185">Reference proteome</keyword>
<dbReference type="PANTHER" id="PTHR43347">
    <property type="entry name" value="ACYL-COA SYNTHETASE"/>
    <property type="match status" value="1"/>
</dbReference>
<evidence type="ECO:0000256" key="1">
    <source>
        <dbReference type="ARBA" id="ARBA00013275"/>
    </source>
</evidence>
<evidence type="ECO:0000313" key="3">
    <source>
        <dbReference type="EMBL" id="KAK2142749.1"/>
    </source>
</evidence>
<accession>A0AAD9MTT0</accession>
<dbReference type="GO" id="GO:0003987">
    <property type="term" value="F:acetate-CoA ligase activity"/>
    <property type="evidence" value="ECO:0007669"/>
    <property type="project" value="UniProtKB-EC"/>
</dbReference>
<dbReference type="AlphaFoldDB" id="A0AAD9MTT0"/>
<name>A0AAD9MTT0_9ANNE</name>
<dbReference type="GO" id="GO:0005759">
    <property type="term" value="C:mitochondrial matrix"/>
    <property type="evidence" value="ECO:0007669"/>
    <property type="project" value="TreeGrafter"/>
</dbReference>